<dbReference type="InterPro" id="IPR011009">
    <property type="entry name" value="Kinase-like_dom_sf"/>
</dbReference>
<dbReference type="PROSITE" id="PS50011">
    <property type="entry name" value="PROTEIN_KINASE_DOM"/>
    <property type="match status" value="1"/>
</dbReference>
<keyword evidence="1" id="KW-0808">Transferase</keyword>
<dbReference type="Gene3D" id="1.10.510.10">
    <property type="entry name" value="Transferase(Phosphotransferase) domain 1"/>
    <property type="match status" value="1"/>
</dbReference>
<dbReference type="PANTHER" id="PTHR44329">
    <property type="entry name" value="SERINE/THREONINE-PROTEIN KINASE TNNI3K-RELATED"/>
    <property type="match status" value="1"/>
</dbReference>
<comment type="caution">
    <text evidence="7">The sequence shown here is derived from an EMBL/GenBank/DDBJ whole genome shotgun (WGS) entry which is preliminary data.</text>
</comment>
<keyword evidence="8" id="KW-1185">Reference proteome</keyword>
<organism evidence="7 8">
    <name type="scientific">Fusarium austroafricanum</name>
    <dbReference type="NCBI Taxonomy" id="2364996"/>
    <lineage>
        <taxon>Eukaryota</taxon>
        <taxon>Fungi</taxon>
        <taxon>Dikarya</taxon>
        <taxon>Ascomycota</taxon>
        <taxon>Pezizomycotina</taxon>
        <taxon>Sordariomycetes</taxon>
        <taxon>Hypocreomycetidae</taxon>
        <taxon>Hypocreales</taxon>
        <taxon>Nectriaceae</taxon>
        <taxon>Fusarium</taxon>
        <taxon>Fusarium concolor species complex</taxon>
    </lineage>
</organism>
<feature type="compositionally biased region" description="Polar residues" evidence="5">
    <location>
        <begin position="1757"/>
        <end position="1771"/>
    </location>
</feature>
<dbReference type="InterPro" id="IPR051681">
    <property type="entry name" value="Ser/Thr_Kinases-Pseudokinases"/>
</dbReference>
<dbReference type="SUPFAM" id="SSF56112">
    <property type="entry name" value="Protein kinase-like (PK-like)"/>
    <property type="match status" value="1"/>
</dbReference>
<proteinExistence type="predicted"/>
<feature type="region of interest" description="Disordered" evidence="5">
    <location>
        <begin position="1723"/>
        <end position="1827"/>
    </location>
</feature>
<evidence type="ECO:0000313" key="7">
    <source>
        <dbReference type="EMBL" id="KAF4431039.1"/>
    </source>
</evidence>
<evidence type="ECO:0000256" key="4">
    <source>
        <dbReference type="ARBA" id="ARBA00022840"/>
    </source>
</evidence>
<dbReference type="PANTHER" id="PTHR44329:SF288">
    <property type="entry name" value="MITOGEN-ACTIVATED PROTEIN KINASE KINASE KINASE 20"/>
    <property type="match status" value="1"/>
</dbReference>
<keyword evidence="2" id="KW-0547">Nucleotide-binding</keyword>
<feature type="compositionally biased region" description="Basic and acidic residues" evidence="5">
    <location>
        <begin position="1804"/>
        <end position="1827"/>
    </location>
</feature>
<dbReference type="Proteomes" id="UP000605986">
    <property type="component" value="Unassembled WGS sequence"/>
</dbReference>
<dbReference type="GO" id="GO:0004674">
    <property type="term" value="F:protein serine/threonine kinase activity"/>
    <property type="evidence" value="ECO:0007669"/>
    <property type="project" value="TreeGrafter"/>
</dbReference>
<evidence type="ECO:0000256" key="3">
    <source>
        <dbReference type="ARBA" id="ARBA00022777"/>
    </source>
</evidence>
<evidence type="ECO:0000256" key="1">
    <source>
        <dbReference type="ARBA" id="ARBA00022679"/>
    </source>
</evidence>
<evidence type="ECO:0000313" key="8">
    <source>
        <dbReference type="Proteomes" id="UP000605986"/>
    </source>
</evidence>
<protein>
    <submittedName>
        <fullName evidence="7">Pfs, NACHT and Ankyrin domain protein</fullName>
    </submittedName>
</protein>
<evidence type="ECO:0000259" key="6">
    <source>
        <dbReference type="PROSITE" id="PS50011"/>
    </source>
</evidence>
<feature type="compositionally biased region" description="Polar residues" evidence="5">
    <location>
        <begin position="1739"/>
        <end position="1748"/>
    </location>
</feature>
<feature type="domain" description="Protein kinase" evidence="6">
    <location>
        <begin position="470"/>
        <end position="791"/>
    </location>
</feature>
<evidence type="ECO:0000256" key="2">
    <source>
        <dbReference type="ARBA" id="ARBA00022741"/>
    </source>
</evidence>
<dbReference type="InterPro" id="IPR000719">
    <property type="entry name" value="Prot_kinase_dom"/>
</dbReference>
<dbReference type="CDD" id="cd00180">
    <property type="entry name" value="PKc"/>
    <property type="match status" value="1"/>
</dbReference>
<accession>A0A8H4NHR2</accession>
<evidence type="ECO:0000256" key="5">
    <source>
        <dbReference type="SAM" id="MobiDB-lite"/>
    </source>
</evidence>
<keyword evidence="4" id="KW-0067">ATP-binding</keyword>
<reference evidence="7" key="1">
    <citation type="submission" date="2020-01" db="EMBL/GenBank/DDBJ databases">
        <title>Identification and distribution of gene clusters putatively required for synthesis of sphingolipid metabolism inhibitors in phylogenetically diverse species of the filamentous fungus Fusarium.</title>
        <authorList>
            <person name="Kim H.-S."/>
            <person name="Busman M."/>
            <person name="Brown D.W."/>
            <person name="Divon H."/>
            <person name="Uhlig S."/>
            <person name="Proctor R.H."/>
        </authorList>
    </citation>
    <scope>NUCLEOTIDE SEQUENCE</scope>
    <source>
        <strain evidence="7">NRRL 53441</strain>
    </source>
</reference>
<gene>
    <name evidence="7" type="ORF">F53441_13908</name>
</gene>
<dbReference type="EMBL" id="JAADJG010000973">
    <property type="protein sequence ID" value="KAF4431039.1"/>
    <property type="molecule type" value="Genomic_DNA"/>
</dbReference>
<name>A0A8H4NHR2_9HYPO</name>
<dbReference type="Pfam" id="PF00069">
    <property type="entry name" value="Pkinase"/>
    <property type="match status" value="1"/>
</dbReference>
<dbReference type="GO" id="GO:0005524">
    <property type="term" value="F:ATP binding"/>
    <property type="evidence" value="ECO:0007669"/>
    <property type="project" value="UniProtKB-KW"/>
</dbReference>
<sequence>MDVHKDVQDGLVKGPDPVPFYIPLMPFERAIVSELQIQIDQERYATYNGERYSVSKVFEEWKWVKLIKSAMKDDLGHDGEYLMKDYGGNRTIGYNSLLHLLTYTGGGRNLARVQQLRSANECFLSDLGDKAIEDVEVQPWPEDLALWQTVSVMWQLCGQYWKFDASIRRNEGFVIFELIRKFTIQWKWPGNMDDVDQALLGNPQFNLAYDVQRTLMDFDLPEDMTEEQIQRFKLEECHITKTPDPKKLPKWDVDMPKTDNGELTSEYLTYPVEDPRSYVHYIPWAELSSTSDEELRRSSISLETPFSETSATDSWVVWSPPLPGFAWNHHLHSEDEVYQYHVVHDWASPDHYVSRQPNKILFRVRQLEETEFIVDLKNYWEAWNDCALTAKDGTGHLVLLETIPGMRYRSRRKHQDKAAARQYFRNVVEAHANGSLDQPILADLAGIDATQILQFQHSLRFITEDEFIDIVWKSPLGTGQNGKVFKATWKKPRGILVRPSEEKDVLDVVLKEVLPRQGSAEQPWKKLLKELYLTYISLGAQPTACVEFLGIARLSGAQQEPERHSPTTTDKYYLVFERATERSLVTFLEDKLKGESFFQAWDSVIQAMSSIAAGLDTLHKHNVLHRDLHDENILVTLKEYPNDPIHHFEYQYMLSDVGEGKMLNPYSTDPNLPEGHYASYGNPQYRAPEVNGPSGWTKAADVWAFGMLCVKLLEMRRSICGDWSKIPPWVLDVLQKQHPDKDFSPLSRDVGFIVPLALNSRLEPCFRHDPDERPDIHTVALGLDEVSMEFYVEDKEQLEHNKNVKWSYWNWNKTRAAGIKGKEPGKSQDTTDNASIYTSDIPDSSKFMHVLAASLFIPSQIPESDSLERILKSLSDILRGFASRIGGEQETLDHFEIMKFLHQKRKDISQEFERYYRRDGGNNEPLSQQKSDAMPFGDKVARWQMEDAKGNEEDPDPEPYVGDTVIDDDLNLDAYDESRFEPSKYHGIVKNSIAFQWLISRLHREANMTTSDAHSMKTISVKIRDALYAQTENRTISGLKGPPRFSMTYGSDWKPLVFFTKEEYTETAEDALLGSIVLVRDGNNVQEALTCSDYITRTWKFLGEDFLHLTKHVLRSNSGSKCSVALFDRTKLTGWLDSQGNFNLEALGTVEAIAEVGELYGWLTTALRSARADKVAIAEPEIDIDIRTQSMKPIAKFSIRYSDDASRSVGQCWKDLFRNPVVVHGFPVRRRGSNTKPGLEVTLPLLSALLRTKKIAIFCGRVLLKGFCTMLVPTEYDEDIVHWHVLFNEDGSRFSFSDPRVLAIANDFNLATHLNFTGINTARHVVGWCAQALNFAGSKNISHVRKTQLGAPSRYFALDRVAISGGKIVTAGISVAVGKKDKPARLANTSDYHQQVLDMGKKTFVLFDCGDRRAWLVDGSSVLLHLVRASIASRRKDKQTVLFHDSDIIEAESPYEGKTSARTVLLRPENMDLKIYEKWNRPIEETVWDTPGEEGKGKTTIKRQKEWHHFADEVGEVYETLQMLHDIQTDASTTDGYKAKIRMSPRRQLAGWDFTDVVDGVGPISPKEEFLKDVGLGWVDLVRAIDAVTLFGKGFGQIIKPKDANSTCAAWGELPLGRDLLATTIPVITDIMKSSGYEQASEPCWKLFADYYWHKPDQLFEVCNRGTECRCDRVQVLLPETTFQLRRFFRFNARSPSLNLLSNGAVIFGHSYVCPLKWTSTPQSPPTLEHQEPGIEDTAQVSNHSESVLETDLSVPGNGSTPLTALSSGNSDPVLEGSASRGLNSQPPEQETVDKGTIGSIARKAQEKIRAVTSKGKEKLTSRGSER</sequence>
<keyword evidence="3" id="KW-0418">Kinase</keyword>
<dbReference type="OrthoDB" id="5979581at2759"/>